<dbReference type="Proteomes" id="UP000431080">
    <property type="component" value="Unassembled WGS sequence"/>
</dbReference>
<accession>A0A6I2EZT6</accession>
<evidence type="ECO:0000313" key="3">
    <source>
        <dbReference type="Proteomes" id="UP000431080"/>
    </source>
</evidence>
<dbReference type="Pfam" id="PF00768">
    <property type="entry name" value="Peptidase_S11"/>
    <property type="match status" value="1"/>
</dbReference>
<keyword evidence="3" id="KW-1185">Reference proteome</keyword>
<sequence length="414" mass="41202">MTVRPGRIVGISVGALAILGIGVYGPAMLLGPLPAVAVEAAATAAAPPSALAVTLPADGASALGVVGTDGETAVIATAGATEAVPIGGAAKLVTLLATLDSLSLAAGSEGPAIAIGPTDYTGYLDYRAEDSRTLQVSPGEQWSQRDVVRAVLLASSNNHADTLARWAFGSIDQYVAAANDWLASKGFTTLHVADATGLSGDNVGTAEELAKLAGLAVADPAIAAILDGDAPVGVGAKTVPDVVDHLGDRGVRALTRTYTDQAAISFLFTTEVPASDGSEPVRLVGAMTLMPDYETLDPAVAATVDSAVAAAQPVDVISAGSAYGRVVAPWGDRADLVAQATRTSAGWGSAIGEASVDVDAFTTAGAGSPVGRVAVPTPSGELASPLELSAPITDPGPLWRLTNPGPIIGEYLAG</sequence>
<dbReference type="AlphaFoldDB" id="A0A6I2EZT6"/>
<organism evidence="2 3">
    <name type="scientific">Agromyces agglutinans</name>
    <dbReference type="NCBI Taxonomy" id="2662258"/>
    <lineage>
        <taxon>Bacteria</taxon>
        <taxon>Bacillati</taxon>
        <taxon>Actinomycetota</taxon>
        <taxon>Actinomycetes</taxon>
        <taxon>Micrococcales</taxon>
        <taxon>Microbacteriaceae</taxon>
        <taxon>Agromyces</taxon>
    </lineage>
</organism>
<dbReference type="RefSeq" id="WP_153683105.1">
    <property type="nucleotide sequence ID" value="NZ_WJIF01000001.1"/>
</dbReference>
<evidence type="ECO:0000313" key="2">
    <source>
        <dbReference type="EMBL" id="MRG58645.1"/>
    </source>
</evidence>
<feature type="domain" description="Peptidase S11 D-alanyl-D-alanine carboxypeptidase A N-terminal" evidence="1">
    <location>
        <begin position="70"/>
        <end position="214"/>
    </location>
</feature>
<dbReference type="GO" id="GO:0006508">
    <property type="term" value="P:proteolysis"/>
    <property type="evidence" value="ECO:0007669"/>
    <property type="project" value="InterPro"/>
</dbReference>
<reference evidence="2 3" key="1">
    <citation type="submission" date="2019-10" db="EMBL/GenBank/DDBJ databases">
        <authorList>
            <person name="Nie G."/>
            <person name="Ming H."/>
            <person name="Yi B."/>
        </authorList>
    </citation>
    <scope>NUCLEOTIDE SEQUENCE [LARGE SCALE GENOMIC DNA]</scope>
    <source>
        <strain evidence="2 3">CFH 90414</strain>
    </source>
</reference>
<dbReference type="SUPFAM" id="SSF56601">
    <property type="entry name" value="beta-lactamase/transpeptidase-like"/>
    <property type="match status" value="1"/>
</dbReference>
<dbReference type="GO" id="GO:0009002">
    <property type="term" value="F:serine-type D-Ala-D-Ala carboxypeptidase activity"/>
    <property type="evidence" value="ECO:0007669"/>
    <property type="project" value="InterPro"/>
</dbReference>
<dbReference type="InterPro" id="IPR012338">
    <property type="entry name" value="Beta-lactam/transpept-like"/>
</dbReference>
<name>A0A6I2EZT6_9MICO</name>
<evidence type="ECO:0000259" key="1">
    <source>
        <dbReference type="Pfam" id="PF00768"/>
    </source>
</evidence>
<dbReference type="InterPro" id="IPR001967">
    <property type="entry name" value="Peptidase_S11_N"/>
</dbReference>
<gene>
    <name evidence="2" type="ORF">GE115_01985</name>
</gene>
<protein>
    <recommendedName>
        <fullName evidence="1">Peptidase S11 D-alanyl-D-alanine carboxypeptidase A N-terminal domain-containing protein</fullName>
    </recommendedName>
</protein>
<dbReference type="Gene3D" id="3.40.710.10">
    <property type="entry name" value="DD-peptidase/beta-lactamase superfamily"/>
    <property type="match status" value="1"/>
</dbReference>
<dbReference type="EMBL" id="WJIF01000001">
    <property type="protein sequence ID" value="MRG58645.1"/>
    <property type="molecule type" value="Genomic_DNA"/>
</dbReference>
<proteinExistence type="predicted"/>
<comment type="caution">
    <text evidence="2">The sequence shown here is derived from an EMBL/GenBank/DDBJ whole genome shotgun (WGS) entry which is preliminary data.</text>
</comment>